<dbReference type="InterPro" id="IPR014710">
    <property type="entry name" value="RmlC-like_jellyroll"/>
</dbReference>
<gene>
    <name evidence="2" type="ORF">AMJ74_03000</name>
</gene>
<dbReference type="InterPro" id="IPR013096">
    <property type="entry name" value="Cupin_2"/>
</dbReference>
<evidence type="ECO:0000259" key="1">
    <source>
        <dbReference type="Pfam" id="PF07883"/>
    </source>
</evidence>
<dbReference type="PANTHER" id="PTHR36114">
    <property type="entry name" value="16.7 KDA PROTEIN IN WHIE LOCUS"/>
    <property type="match status" value="1"/>
</dbReference>
<dbReference type="SUPFAM" id="SSF51182">
    <property type="entry name" value="RmlC-like cupins"/>
    <property type="match status" value="1"/>
</dbReference>
<evidence type="ECO:0000313" key="2">
    <source>
        <dbReference type="EMBL" id="KPL14642.1"/>
    </source>
</evidence>
<organism evidence="2 3">
    <name type="scientific">candidate division WOR_3 bacterium SM1_77</name>
    <dbReference type="NCBI Taxonomy" id="1703778"/>
    <lineage>
        <taxon>Bacteria</taxon>
        <taxon>Bacteria division WOR-3</taxon>
    </lineage>
</organism>
<dbReference type="InterPro" id="IPR052044">
    <property type="entry name" value="PKS_Associated_Protein"/>
</dbReference>
<dbReference type="AlphaFoldDB" id="A0A0S8JYR9"/>
<dbReference type="CDD" id="cd02226">
    <property type="entry name" value="cupin_YdbB-like"/>
    <property type="match status" value="1"/>
</dbReference>
<name>A0A0S8JYR9_UNCW3</name>
<proteinExistence type="predicted"/>
<dbReference type="EMBL" id="LJVE01000041">
    <property type="protein sequence ID" value="KPL14642.1"/>
    <property type="molecule type" value="Genomic_DNA"/>
</dbReference>
<dbReference type="InterPro" id="IPR011051">
    <property type="entry name" value="RmlC_Cupin_sf"/>
</dbReference>
<protein>
    <recommendedName>
        <fullName evidence="1">Cupin type-2 domain-containing protein</fullName>
    </recommendedName>
</protein>
<comment type="caution">
    <text evidence="2">The sequence shown here is derived from an EMBL/GenBank/DDBJ whole genome shotgun (WGS) entry which is preliminary data.</text>
</comment>
<evidence type="ECO:0000313" key="3">
    <source>
        <dbReference type="Proteomes" id="UP000050975"/>
    </source>
</evidence>
<dbReference type="Pfam" id="PF07883">
    <property type="entry name" value="Cupin_2"/>
    <property type="match status" value="1"/>
</dbReference>
<reference evidence="2 3" key="1">
    <citation type="journal article" date="2015" name="Microbiome">
        <title>Genomic resolution of linkages in carbon, nitrogen, and sulfur cycling among widespread estuary sediment bacteria.</title>
        <authorList>
            <person name="Baker B.J."/>
            <person name="Lazar C.S."/>
            <person name="Teske A.P."/>
            <person name="Dick G.J."/>
        </authorList>
    </citation>
    <scope>NUCLEOTIDE SEQUENCE [LARGE SCALE GENOMIC DNA]</scope>
    <source>
        <strain evidence="2">SM1_77</strain>
    </source>
</reference>
<dbReference type="Gene3D" id="2.60.120.10">
    <property type="entry name" value="Jelly Rolls"/>
    <property type="match status" value="1"/>
</dbReference>
<feature type="domain" description="Cupin type-2" evidence="1">
    <location>
        <begin position="39"/>
        <end position="94"/>
    </location>
</feature>
<accession>A0A0S8JYR9</accession>
<sequence>MAKISLKKLIREIKDPWQPRDILHVHQTALRVAKIEGAYDWHVHMNEDEFFLVLKGKIYIDIARGSIELKENEGYLVKKGTRHRSRAKKPAWVLLIEPVLTKTKGENTD</sequence>
<dbReference type="Proteomes" id="UP000050975">
    <property type="component" value="Unassembled WGS sequence"/>
</dbReference>
<dbReference type="PANTHER" id="PTHR36114:SF1">
    <property type="entry name" value="16.7 KDA PROTEIN IN WHIE LOCUS"/>
    <property type="match status" value="1"/>
</dbReference>